<keyword evidence="11" id="KW-0325">Glycoprotein</keyword>
<organism evidence="14 15">
    <name type="scientific">Dipteronia dyeriana</name>
    <dbReference type="NCBI Taxonomy" id="168575"/>
    <lineage>
        <taxon>Eukaryota</taxon>
        <taxon>Viridiplantae</taxon>
        <taxon>Streptophyta</taxon>
        <taxon>Embryophyta</taxon>
        <taxon>Tracheophyta</taxon>
        <taxon>Spermatophyta</taxon>
        <taxon>Magnoliopsida</taxon>
        <taxon>eudicotyledons</taxon>
        <taxon>Gunneridae</taxon>
        <taxon>Pentapetalae</taxon>
        <taxon>rosids</taxon>
        <taxon>malvids</taxon>
        <taxon>Sapindales</taxon>
        <taxon>Sapindaceae</taxon>
        <taxon>Hippocastanoideae</taxon>
        <taxon>Acereae</taxon>
        <taxon>Dipteronia</taxon>
    </lineage>
</organism>
<dbReference type="Pfam" id="PF00560">
    <property type="entry name" value="LRR_1"/>
    <property type="match status" value="7"/>
</dbReference>
<dbReference type="SMART" id="SM00369">
    <property type="entry name" value="LRR_TYP"/>
    <property type="match status" value="3"/>
</dbReference>
<keyword evidence="3" id="KW-1003">Cell membrane</keyword>
<keyword evidence="6 12" id="KW-0732">Signal</keyword>
<accession>A0AAD9WNS0</accession>
<keyword evidence="5" id="KW-0812">Transmembrane</keyword>
<evidence type="ECO:0000256" key="6">
    <source>
        <dbReference type="ARBA" id="ARBA00022729"/>
    </source>
</evidence>
<dbReference type="FunFam" id="3.80.10.10:FF:000400">
    <property type="entry name" value="Nuclear pore complex protein NUP107"/>
    <property type="match status" value="1"/>
</dbReference>
<sequence length="387" mass="42702">MACRNSTFQLVILLLLVLLTKSLFTEAAAWSNNSSSAKTFDRGCIVKEREALLKFKKGLIDLSGQRLSSWVGDDCCNWVGVECSNHTGHVLSLQLSAADYNDESWKLRGTLDPCLLNLTRLNYLDLSYNFFHGTPIPKFISYLKNLRHLDLSQASFTGLVPSTNGNLSNLDNTSVYAASPIPEWFFNITTLRLLRLKKCELSGSISGFPWANRPKLLYLDFSSNKLGGNLPDSLGYLGNLENLQLSDNSIVGPLPTFIGNLSLLEQLDLSSNMINRKIPESVGKIAHMKAISLKNNGIIGPIPLNIGHKMTEMVSLDLSGNLLNGSIPPSMTEMKELIFLDLSSNYLSGAIPPNWHSLKELSYMELSNNSSQEVYLSPSAQCLHLNG</sequence>
<protein>
    <recommendedName>
        <fullName evidence="13">Leucine-rich repeat-containing N-terminal plant-type domain-containing protein</fullName>
    </recommendedName>
</protein>
<evidence type="ECO:0000256" key="7">
    <source>
        <dbReference type="ARBA" id="ARBA00022737"/>
    </source>
</evidence>
<dbReference type="InterPro" id="IPR046956">
    <property type="entry name" value="RLP23-like"/>
</dbReference>
<evidence type="ECO:0000256" key="11">
    <source>
        <dbReference type="ARBA" id="ARBA00023180"/>
    </source>
</evidence>
<evidence type="ECO:0000256" key="2">
    <source>
        <dbReference type="ARBA" id="ARBA00009592"/>
    </source>
</evidence>
<keyword evidence="9" id="KW-0472">Membrane</keyword>
<comment type="subcellular location">
    <subcellularLocation>
        <location evidence="1">Cell membrane</location>
        <topology evidence="1">Single-pass type I membrane protein</topology>
    </subcellularLocation>
</comment>
<keyword evidence="4" id="KW-0433">Leucine-rich repeat</keyword>
<dbReference type="AlphaFoldDB" id="A0AAD9WNS0"/>
<dbReference type="Gene3D" id="3.80.10.10">
    <property type="entry name" value="Ribonuclease Inhibitor"/>
    <property type="match status" value="3"/>
</dbReference>
<dbReference type="FunFam" id="3.80.10.10:FF:000383">
    <property type="entry name" value="Leucine-rich repeat receptor protein kinase EMS1"/>
    <property type="match status" value="1"/>
</dbReference>
<dbReference type="PANTHER" id="PTHR48063">
    <property type="entry name" value="LRR RECEPTOR-LIKE KINASE"/>
    <property type="match status" value="1"/>
</dbReference>
<evidence type="ECO:0000256" key="4">
    <source>
        <dbReference type="ARBA" id="ARBA00022614"/>
    </source>
</evidence>
<evidence type="ECO:0000256" key="9">
    <source>
        <dbReference type="ARBA" id="ARBA00023136"/>
    </source>
</evidence>
<evidence type="ECO:0000256" key="12">
    <source>
        <dbReference type="SAM" id="SignalP"/>
    </source>
</evidence>
<feature type="domain" description="Leucine-rich repeat-containing N-terminal plant-type" evidence="13">
    <location>
        <begin position="48"/>
        <end position="84"/>
    </location>
</feature>
<dbReference type="InterPro" id="IPR001611">
    <property type="entry name" value="Leu-rich_rpt"/>
</dbReference>
<dbReference type="InterPro" id="IPR013210">
    <property type="entry name" value="LRR_N_plant-typ"/>
</dbReference>
<evidence type="ECO:0000313" key="15">
    <source>
        <dbReference type="Proteomes" id="UP001280121"/>
    </source>
</evidence>
<evidence type="ECO:0000256" key="8">
    <source>
        <dbReference type="ARBA" id="ARBA00022989"/>
    </source>
</evidence>
<feature type="chain" id="PRO_5042225840" description="Leucine-rich repeat-containing N-terminal plant-type domain-containing protein" evidence="12">
    <location>
        <begin position="23"/>
        <end position="387"/>
    </location>
</feature>
<evidence type="ECO:0000256" key="1">
    <source>
        <dbReference type="ARBA" id="ARBA00004251"/>
    </source>
</evidence>
<comment type="similarity">
    <text evidence="2">Belongs to the RLP family.</text>
</comment>
<dbReference type="EMBL" id="JANJYI010000009">
    <property type="protein sequence ID" value="KAK2636753.1"/>
    <property type="molecule type" value="Genomic_DNA"/>
</dbReference>
<proteinExistence type="inferred from homology"/>
<evidence type="ECO:0000313" key="14">
    <source>
        <dbReference type="EMBL" id="KAK2636753.1"/>
    </source>
</evidence>
<evidence type="ECO:0000259" key="13">
    <source>
        <dbReference type="Pfam" id="PF08263"/>
    </source>
</evidence>
<comment type="caution">
    <text evidence="14">The sequence shown here is derived from an EMBL/GenBank/DDBJ whole genome shotgun (WGS) entry which is preliminary data.</text>
</comment>
<dbReference type="Proteomes" id="UP001280121">
    <property type="component" value="Unassembled WGS sequence"/>
</dbReference>
<evidence type="ECO:0000256" key="5">
    <source>
        <dbReference type="ARBA" id="ARBA00022692"/>
    </source>
</evidence>
<gene>
    <name evidence="14" type="ORF">Ddye_031545</name>
</gene>
<dbReference type="InterPro" id="IPR003591">
    <property type="entry name" value="Leu-rich_rpt_typical-subtyp"/>
</dbReference>
<evidence type="ECO:0000256" key="3">
    <source>
        <dbReference type="ARBA" id="ARBA00022475"/>
    </source>
</evidence>
<dbReference type="SUPFAM" id="SSF52058">
    <property type="entry name" value="L domain-like"/>
    <property type="match status" value="1"/>
</dbReference>
<dbReference type="InterPro" id="IPR032675">
    <property type="entry name" value="LRR_dom_sf"/>
</dbReference>
<keyword evidence="7" id="KW-0677">Repeat</keyword>
<keyword evidence="10" id="KW-0675">Receptor</keyword>
<feature type="signal peptide" evidence="12">
    <location>
        <begin position="1"/>
        <end position="22"/>
    </location>
</feature>
<reference evidence="14" key="1">
    <citation type="journal article" date="2023" name="Plant J.">
        <title>Genome sequences and population genomics provide insights into the demographic history, inbreeding, and mutation load of two 'living fossil' tree species of Dipteronia.</title>
        <authorList>
            <person name="Feng Y."/>
            <person name="Comes H.P."/>
            <person name="Chen J."/>
            <person name="Zhu S."/>
            <person name="Lu R."/>
            <person name="Zhang X."/>
            <person name="Li P."/>
            <person name="Qiu J."/>
            <person name="Olsen K.M."/>
            <person name="Qiu Y."/>
        </authorList>
    </citation>
    <scope>NUCLEOTIDE SEQUENCE</scope>
    <source>
        <strain evidence="14">KIB01</strain>
    </source>
</reference>
<dbReference type="Pfam" id="PF08263">
    <property type="entry name" value="LRRNT_2"/>
    <property type="match status" value="1"/>
</dbReference>
<name>A0AAD9WNS0_9ROSI</name>
<keyword evidence="15" id="KW-1185">Reference proteome</keyword>
<dbReference type="PANTHER" id="PTHR48063:SF112">
    <property type="entry name" value="RECEPTOR LIKE PROTEIN 30-LIKE"/>
    <property type="match status" value="1"/>
</dbReference>
<evidence type="ECO:0000256" key="10">
    <source>
        <dbReference type="ARBA" id="ARBA00023170"/>
    </source>
</evidence>
<dbReference type="GO" id="GO:0005886">
    <property type="term" value="C:plasma membrane"/>
    <property type="evidence" value="ECO:0007669"/>
    <property type="project" value="UniProtKB-SubCell"/>
</dbReference>
<keyword evidence="8" id="KW-1133">Transmembrane helix</keyword>